<evidence type="ECO:0000256" key="1">
    <source>
        <dbReference type="ARBA" id="ARBA00012527"/>
    </source>
</evidence>
<evidence type="ECO:0000256" key="7">
    <source>
        <dbReference type="ARBA" id="ARBA00048424"/>
    </source>
</evidence>
<dbReference type="InterPro" id="IPR029021">
    <property type="entry name" value="Prot-tyrosine_phosphatase-like"/>
</dbReference>
<organism evidence="9 10">
    <name type="scientific">Abeliophyllum distichum</name>
    <dbReference type="NCBI Taxonomy" id="126358"/>
    <lineage>
        <taxon>Eukaryota</taxon>
        <taxon>Viridiplantae</taxon>
        <taxon>Streptophyta</taxon>
        <taxon>Embryophyta</taxon>
        <taxon>Tracheophyta</taxon>
        <taxon>Spermatophyta</taxon>
        <taxon>Magnoliopsida</taxon>
        <taxon>eudicotyledons</taxon>
        <taxon>Gunneridae</taxon>
        <taxon>Pentapetalae</taxon>
        <taxon>asterids</taxon>
        <taxon>lamiids</taxon>
        <taxon>Lamiales</taxon>
        <taxon>Oleaceae</taxon>
        <taxon>Forsythieae</taxon>
        <taxon>Abeliophyllum</taxon>
    </lineage>
</organism>
<evidence type="ECO:0000313" key="9">
    <source>
        <dbReference type="EMBL" id="KAL2526183.1"/>
    </source>
</evidence>
<evidence type="ECO:0000256" key="6">
    <source>
        <dbReference type="ARBA" id="ARBA00047927"/>
    </source>
</evidence>
<dbReference type="PANTHER" id="PTHR31126">
    <property type="entry name" value="TYROSINE-PROTEIN PHOSPHATASE"/>
    <property type="match status" value="1"/>
</dbReference>
<dbReference type="Proteomes" id="UP001604336">
    <property type="component" value="Unassembled WGS sequence"/>
</dbReference>
<evidence type="ECO:0000256" key="2">
    <source>
        <dbReference type="ARBA" id="ARBA00022801"/>
    </source>
</evidence>
<dbReference type="PROSITE" id="PS50054">
    <property type="entry name" value="TYR_PHOSPHATASE_DUAL"/>
    <property type="match status" value="1"/>
</dbReference>
<comment type="catalytic activity">
    <reaction evidence="6">
        <text>1,5-bis(diphospho)-1D-myo-inositol 2,3,4,6-tetrakisphosphate + H2O = 1-diphospho-1D-myo-inositol 2,3,4,5,6-pentakisphosphate + phosphate + 2 H(+)</text>
        <dbReference type="Rhea" id="RHEA:79699"/>
        <dbReference type="ChEBI" id="CHEBI:15377"/>
        <dbReference type="ChEBI" id="CHEBI:15378"/>
        <dbReference type="ChEBI" id="CHEBI:43474"/>
        <dbReference type="ChEBI" id="CHEBI:74946"/>
        <dbReference type="ChEBI" id="CHEBI:77983"/>
        <dbReference type="EC" id="3.6.1.52"/>
    </reaction>
    <physiologicalReaction direction="left-to-right" evidence="6">
        <dbReference type="Rhea" id="RHEA:79700"/>
    </physiologicalReaction>
</comment>
<evidence type="ECO:0000256" key="4">
    <source>
        <dbReference type="ARBA" id="ARBA00047342"/>
    </source>
</evidence>
<dbReference type="InterPro" id="IPR016130">
    <property type="entry name" value="Tyr_Pase_AS"/>
</dbReference>
<feature type="domain" description="Tyrosine-protein phosphatase" evidence="8">
    <location>
        <begin position="28"/>
        <end position="182"/>
    </location>
</feature>
<keyword evidence="10" id="KW-1185">Reference proteome</keyword>
<evidence type="ECO:0000259" key="8">
    <source>
        <dbReference type="PROSITE" id="PS50054"/>
    </source>
</evidence>
<dbReference type="GO" id="GO:0052847">
    <property type="term" value="F:inositol-1,5-bisdiphosphate-2,3,4,6-tetrakisphosphate 5-diphosphatase activity"/>
    <property type="evidence" value="ECO:0007669"/>
    <property type="project" value="UniProtKB-ARBA"/>
</dbReference>
<dbReference type="EC" id="3.6.1.52" evidence="1"/>
<reference evidence="10" key="1">
    <citation type="submission" date="2024-07" db="EMBL/GenBank/DDBJ databases">
        <title>Two chromosome-level genome assemblies of Korean endemic species Abeliophyllum distichum and Forsythia ovata (Oleaceae).</title>
        <authorList>
            <person name="Jang H."/>
        </authorList>
    </citation>
    <scope>NUCLEOTIDE SEQUENCE [LARGE SCALE GENOMIC DNA]</scope>
</reference>
<name>A0ABD1UM98_9LAMI</name>
<dbReference type="SUPFAM" id="SSF52799">
    <property type="entry name" value="(Phosphotyrosine protein) phosphatases II"/>
    <property type="match status" value="1"/>
</dbReference>
<comment type="catalytic activity">
    <reaction evidence="7">
        <text>6-diphospho-1D-myo-inositol pentakisphosphate + H2O = 1D-myo-inositol hexakisphosphate + phosphate + H(+)</text>
        <dbReference type="Rhea" id="RHEA:79703"/>
        <dbReference type="ChEBI" id="CHEBI:15377"/>
        <dbReference type="ChEBI" id="CHEBI:15378"/>
        <dbReference type="ChEBI" id="CHEBI:43474"/>
        <dbReference type="ChEBI" id="CHEBI:58130"/>
        <dbReference type="ChEBI" id="CHEBI:230534"/>
        <dbReference type="EC" id="3.6.1.52"/>
    </reaction>
    <physiologicalReaction direction="left-to-right" evidence="7">
        <dbReference type="Rhea" id="RHEA:79704"/>
    </physiologicalReaction>
</comment>
<dbReference type="PANTHER" id="PTHR31126:SF46">
    <property type="entry name" value="TYROSINE-PROTEIN PHOSPHATASE DSP5"/>
    <property type="match status" value="1"/>
</dbReference>
<dbReference type="PROSITE" id="PS00383">
    <property type="entry name" value="TYR_PHOSPHATASE_1"/>
    <property type="match status" value="1"/>
</dbReference>
<comment type="catalytic activity">
    <reaction evidence="4">
        <text>5-diphospho-1D-myo-inositol 1,2,3,4,6-pentakisphosphate + H2O = 1D-myo-inositol hexakisphosphate + phosphate + H(+)</text>
        <dbReference type="Rhea" id="RHEA:22384"/>
        <dbReference type="ChEBI" id="CHEBI:15377"/>
        <dbReference type="ChEBI" id="CHEBI:15378"/>
        <dbReference type="ChEBI" id="CHEBI:43474"/>
        <dbReference type="ChEBI" id="CHEBI:58130"/>
        <dbReference type="ChEBI" id="CHEBI:58628"/>
        <dbReference type="EC" id="3.6.1.52"/>
    </reaction>
    <physiologicalReaction direction="left-to-right" evidence="4">
        <dbReference type="Rhea" id="RHEA:22385"/>
    </physiologicalReaction>
</comment>
<keyword evidence="2" id="KW-0378">Hydrolase</keyword>
<dbReference type="Gene3D" id="3.90.190.10">
    <property type="entry name" value="Protein tyrosine phosphatase superfamily"/>
    <property type="match status" value="1"/>
</dbReference>
<evidence type="ECO:0000256" key="3">
    <source>
        <dbReference type="ARBA" id="ARBA00044949"/>
    </source>
</evidence>
<dbReference type="GO" id="GO:0052845">
    <property type="term" value="F:inositol-5-diphosphate-1,2,3,4,6-pentakisphosphate diphosphatase activity"/>
    <property type="evidence" value="ECO:0007669"/>
    <property type="project" value="UniProtKB-ARBA"/>
</dbReference>
<comment type="similarity">
    <text evidence="3">Belongs to the protein-tyrosine phosphatase family. Atypical dual-specificity phosphatase Siw14-like subfamily.</text>
</comment>
<proteinExistence type="inferred from homology"/>
<dbReference type="Pfam" id="PF03162">
    <property type="entry name" value="Y_phosphatase2"/>
    <property type="match status" value="1"/>
</dbReference>
<dbReference type="InterPro" id="IPR020428">
    <property type="entry name" value="PFA-DSPs"/>
</dbReference>
<evidence type="ECO:0000256" key="5">
    <source>
        <dbReference type="ARBA" id="ARBA00047562"/>
    </source>
</evidence>
<comment type="catalytic activity">
    <reaction evidence="5">
        <text>3,5-bis(diphospho)-1D-myo-inositol 1,2,4,6-tetrakisphosphate + H2O = 3-diphospho-1D-myo-inositol 1,2,4,5,6-pentakisphosphate + phosphate + 2 H(+)</text>
        <dbReference type="Rhea" id="RHEA:56312"/>
        <dbReference type="ChEBI" id="CHEBI:15377"/>
        <dbReference type="ChEBI" id="CHEBI:15378"/>
        <dbReference type="ChEBI" id="CHEBI:43474"/>
        <dbReference type="ChEBI" id="CHEBI:140372"/>
        <dbReference type="ChEBI" id="CHEBI:140374"/>
        <dbReference type="EC" id="3.6.1.52"/>
    </reaction>
    <physiologicalReaction direction="left-to-right" evidence="5">
        <dbReference type="Rhea" id="RHEA:56313"/>
    </physiologicalReaction>
</comment>
<evidence type="ECO:0000313" key="10">
    <source>
        <dbReference type="Proteomes" id="UP001604336"/>
    </source>
</evidence>
<dbReference type="EMBL" id="JBFOLK010000003">
    <property type="protein sequence ID" value="KAL2526183.1"/>
    <property type="molecule type" value="Genomic_DNA"/>
</dbReference>
<accession>A0ABD1UM98</accession>
<dbReference type="PRINTS" id="PR01911">
    <property type="entry name" value="PFDSPHPHTASE"/>
</dbReference>
<comment type="caution">
    <text evidence="9">The sequence shown here is derived from an EMBL/GenBank/DDBJ whole genome shotgun (WGS) entry which is preliminary data.</text>
</comment>
<protein>
    <recommendedName>
        <fullName evidence="1">diphosphoinositol-polyphosphate diphosphatase</fullName>
        <ecNumber evidence="1">3.6.1.52</ecNumber>
    </recommendedName>
</protein>
<dbReference type="FunFam" id="3.90.190.10:FF:000024">
    <property type="entry name" value="probable tyrosine-protein phosphatase At1g05000"/>
    <property type="match status" value="1"/>
</dbReference>
<sequence length="197" mass="22527">MGVIHEEEDGTPTLPLPNTAAVLLPPPNFAALEDNSVYRSSFPQPSNFPFLRSLKLRSIIYLCPEPYPEENWEFLQSNEVKLFQFGIDGTKEPSAIPMSTITEALKVLIDVRNHPVLIHCKRGKHRTGCLVGCLRKLQNWCLSSILEEYKNFAGTKSRETDLRFLETYDVSCLRDCLQKRLLLYRDDCVLKPRITSV</sequence>
<dbReference type="InterPro" id="IPR004861">
    <property type="entry name" value="Siw14-like"/>
</dbReference>
<dbReference type="AlphaFoldDB" id="A0ABD1UM98"/>
<gene>
    <name evidence="9" type="ORF">Adt_11237</name>
</gene>
<dbReference type="InterPro" id="IPR020422">
    <property type="entry name" value="TYR_PHOSPHATASE_DUAL_dom"/>
</dbReference>